<sequence length="374" mass="43429">MWKTSGHVFTELRGDALTKHNEDFPGHTNGLVKLTPGGWLLPIDYENIADDITETKYKKTDVVVMSYPMSGATCVQEMIWTMRNNPDLNNPKASLDLNFRVPHLEGDVVMSSKRYPALSDDCETKQMFRSRCPVSEDDESMYLQIAHECPDPRTIKTHFPFSLLCPDLLTDAKVVYVLRNPKDVCCSFYHHSRLTKGMDFTHTLDQFVQYFISDNLMYGSYWQHIKEAWMKKDHPAFHVIYYEELLSDPLWEVKRLNFFLGTNLTDDQMPGIAQHCNFEAMKQRGVVPLGYAPDQIVQPVMKRDGGFYREGKVGTWRTRLNKSQATQIDMWTKANTKCLDDLKLYYDPIIPKRFTFEFTDTDPVLKGSKKSNRW</sequence>
<evidence type="ECO:0000313" key="4">
    <source>
        <dbReference type="EMBL" id="CAL4143735.1"/>
    </source>
</evidence>
<gene>
    <name evidence="4" type="ORF">MNOR_LOCUS29331</name>
</gene>
<keyword evidence="2" id="KW-0808">Transferase</keyword>
<dbReference type="Proteomes" id="UP001497623">
    <property type="component" value="Unassembled WGS sequence"/>
</dbReference>
<comment type="similarity">
    <text evidence="1">Belongs to the sulfotransferase 1 family.</text>
</comment>
<evidence type="ECO:0000313" key="5">
    <source>
        <dbReference type="Proteomes" id="UP001497623"/>
    </source>
</evidence>
<evidence type="ECO:0000256" key="2">
    <source>
        <dbReference type="ARBA" id="ARBA00022679"/>
    </source>
</evidence>
<accession>A0AAV2RTW4</accession>
<organism evidence="4 5">
    <name type="scientific">Meganyctiphanes norvegica</name>
    <name type="common">Northern krill</name>
    <name type="synonym">Thysanopoda norvegica</name>
    <dbReference type="NCBI Taxonomy" id="48144"/>
    <lineage>
        <taxon>Eukaryota</taxon>
        <taxon>Metazoa</taxon>
        <taxon>Ecdysozoa</taxon>
        <taxon>Arthropoda</taxon>
        <taxon>Crustacea</taxon>
        <taxon>Multicrustacea</taxon>
        <taxon>Malacostraca</taxon>
        <taxon>Eumalacostraca</taxon>
        <taxon>Eucarida</taxon>
        <taxon>Euphausiacea</taxon>
        <taxon>Euphausiidae</taxon>
        <taxon>Meganyctiphanes</taxon>
    </lineage>
</organism>
<dbReference type="InterPro" id="IPR027417">
    <property type="entry name" value="P-loop_NTPase"/>
</dbReference>
<protein>
    <recommendedName>
        <fullName evidence="3">Sulfotransferase domain-containing protein</fullName>
    </recommendedName>
</protein>
<evidence type="ECO:0000256" key="1">
    <source>
        <dbReference type="ARBA" id="ARBA00005771"/>
    </source>
</evidence>
<name>A0AAV2RTW4_MEGNR</name>
<proteinExistence type="inferred from homology"/>
<keyword evidence="5" id="KW-1185">Reference proteome</keyword>
<feature type="domain" description="Sulfotransferase" evidence="3">
    <location>
        <begin position="59"/>
        <end position="337"/>
    </location>
</feature>
<dbReference type="GO" id="GO:0008146">
    <property type="term" value="F:sulfotransferase activity"/>
    <property type="evidence" value="ECO:0007669"/>
    <property type="project" value="InterPro"/>
</dbReference>
<evidence type="ECO:0000259" key="3">
    <source>
        <dbReference type="Pfam" id="PF00685"/>
    </source>
</evidence>
<reference evidence="4 5" key="1">
    <citation type="submission" date="2024-05" db="EMBL/GenBank/DDBJ databases">
        <authorList>
            <person name="Wallberg A."/>
        </authorList>
    </citation>
    <scope>NUCLEOTIDE SEQUENCE [LARGE SCALE GENOMIC DNA]</scope>
</reference>
<dbReference type="SUPFAM" id="SSF52540">
    <property type="entry name" value="P-loop containing nucleoside triphosphate hydrolases"/>
    <property type="match status" value="1"/>
</dbReference>
<dbReference type="Pfam" id="PF00685">
    <property type="entry name" value="Sulfotransfer_1"/>
    <property type="match status" value="1"/>
</dbReference>
<dbReference type="InterPro" id="IPR000863">
    <property type="entry name" value="Sulfotransferase_dom"/>
</dbReference>
<dbReference type="AlphaFoldDB" id="A0AAV2RTW4"/>
<dbReference type="EMBL" id="CAXKWB010033767">
    <property type="protein sequence ID" value="CAL4143735.1"/>
    <property type="molecule type" value="Genomic_DNA"/>
</dbReference>
<dbReference type="PANTHER" id="PTHR11783">
    <property type="entry name" value="SULFOTRANSFERASE SULT"/>
    <property type="match status" value="1"/>
</dbReference>
<comment type="caution">
    <text evidence="4">The sequence shown here is derived from an EMBL/GenBank/DDBJ whole genome shotgun (WGS) entry which is preliminary data.</text>
</comment>
<dbReference type="Gene3D" id="3.40.50.300">
    <property type="entry name" value="P-loop containing nucleotide triphosphate hydrolases"/>
    <property type="match status" value="1"/>
</dbReference>